<feature type="compositionally biased region" description="Polar residues" evidence="9">
    <location>
        <begin position="448"/>
        <end position="459"/>
    </location>
</feature>
<evidence type="ECO:0000256" key="6">
    <source>
        <dbReference type="ARBA" id="ARBA00022801"/>
    </source>
</evidence>
<dbReference type="InterPro" id="IPR000467">
    <property type="entry name" value="G_patch_dom"/>
</dbReference>
<dbReference type="Proteomes" id="UP001627284">
    <property type="component" value="Unassembled WGS sequence"/>
</dbReference>
<accession>A0ABD2SZ31</accession>
<organism evidence="14 15">
    <name type="scientific">Solanum stoloniferum</name>
    <dbReference type="NCBI Taxonomy" id="62892"/>
    <lineage>
        <taxon>Eukaryota</taxon>
        <taxon>Viridiplantae</taxon>
        <taxon>Streptophyta</taxon>
        <taxon>Embryophyta</taxon>
        <taxon>Tracheophyta</taxon>
        <taxon>Spermatophyta</taxon>
        <taxon>Magnoliopsida</taxon>
        <taxon>eudicotyledons</taxon>
        <taxon>Gunneridae</taxon>
        <taxon>Pentapetalae</taxon>
        <taxon>asterids</taxon>
        <taxon>lamiids</taxon>
        <taxon>Solanales</taxon>
        <taxon>Solanaceae</taxon>
        <taxon>Solanoideae</taxon>
        <taxon>Solaneae</taxon>
        <taxon>Solanum</taxon>
    </lineage>
</organism>
<dbReference type="Pfam" id="PF03732">
    <property type="entry name" value="Retrotrans_gag"/>
    <property type="match status" value="1"/>
</dbReference>
<proteinExistence type="predicted"/>
<dbReference type="Pfam" id="PF00078">
    <property type="entry name" value="RVT_1"/>
    <property type="match status" value="1"/>
</dbReference>
<dbReference type="Gene3D" id="1.10.340.70">
    <property type="match status" value="1"/>
</dbReference>
<feature type="compositionally biased region" description="Pro residues" evidence="9">
    <location>
        <begin position="478"/>
        <end position="487"/>
    </location>
</feature>
<dbReference type="CDD" id="cd01647">
    <property type="entry name" value="RT_LTR"/>
    <property type="match status" value="1"/>
</dbReference>
<dbReference type="PANTHER" id="PTHR48475:SF1">
    <property type="entry name" value="RNASE H TYPE-1 DOMAIN-CONTAINING PROTEIN"/>
    <property type="match status" value="1"/>
</dbReference>
<dbReference type="Gene3D" id="3.10.20.370">
    <property type="match status" value="1"/>
</dbReference>
<dbReference type="FunFam" id="3.10.10.10:FF:000007">
    <property type="entry name" value="Retrovirus-related Pol polyprotein from transposon 17.6-like Protein"/>
    <property type="match status" value="1"/>
</dbReference>
<dbReference type="GO" id="GO:0004519">
    <property type="term" value="F:endonuclease activity"/>
    <property type="evidence" value="ECO:0007669"/>
    <property type="project" value="UniProtKB-KW"/>
</dbReference>
<sequence length="2330" mass="264579">MSDNNEEPGLTDVVVAQPALADQNELILQLMQQIAEMRVEMQKRQDLPPPIFAVNTQPDGRPPAQIPPPNVEQAQNPSSSPAHNPSVIDLTTQNPHYASASYQTPPPPQNTNLQTPLLPPNANHQTSLPPHGQNVNNPHTSLPHQNLYTNPQTYPQNYHAPLNGQSPSIAPPLPQKPIFQIPVPNEHDVHGSELDHYEEREREWRSKEETAKIDMKEEIRKAMKELNCIPEVAGLSYEDLCIHPNLDLPEGFKVPKFDIFGGTGNPLAHLRAYCDQLVGVGRDEALLMRLFSRSLSGEALEWFTSHETRQWSSWNALAKDFIERFAYNVEIVPDRYSLEKMKQKPTESYREFAYRWRKEAARVRPPMLEKEIVEVFVRVQEPEYYDRIMLLVGAKFAEIVKVGETIEDGLRTGKIARVAALPGSSGLLKKKREDVSSVSYEGKKTPRKSLSYQGRSRPSQSLYPACYVQADYQNTHPPSYPNTPPPNYQNTPPHSYQTPPTTYQTPPPVYQTPSHHYRNTAPNCANIQTNYQMPPPMYQTPAPLYQNTPSNYQAPQPNYQTNSYPRYQAPRPNTPNYRQMPPPQQGNYDPPRPRFEKKPARTFTPLIESRTKLFERLTAAGYIHPVGPKPVDTSSKFYRPDQRCAYHSNSVGHDTEDCINLKHKIQDLIDQNVVSLQTVAPNVNSNPLPNHGGAAINMIETDDDWCVTKTIVSIAPDELERAVASLSIREKKEFVILTPEKAVASVPRETLTQPKFVIETAVTQGMTRSGRCYTPEELAQGGQKKDQTKRPISEAEAEEFWRKMQPKDYSIVKHLEKTPAQISVWALLMSSQLHRQALMKALDDTYVPVGTNSDNLAVMINQVIRGHRISFCDEELPSEGKMHNRALHVTCMCRNKIINRVLVDDGSGLNICPLSTLRQLKFDVGKLHQNQVSVRAFDGVQRDTLGAVNLDIQVGPANFNVEFQVLDINTSYNLLLGRPFIHMAGAVSSTLHQMMKFVWKDQELVIYGEGSHSNRYTPIIDDVSRGYDFYTVELVNATGDDLTPQPPMPPVYKMIATVMLQSGFEPGFGLGKHFQGIVEPIQIPAKGTKFGLGYVPTDDEAEMKNKNVDQALARPIPHLYQSFPVRGYVNGDGLGEGICGLFEEIDAVIEEEAGTSGIRDAEPDEQLQNWTSTPLLISHSSGNINLKPANVMSCHEPSEQNEAGDDECEEYEEENEVPEHVAEEFRQFKNQHKPNLEETETANLGDEECVKEVRISVHLTEAQIRDLVRLLREYIDVFAWSYKDMPGLSTNMVSHKLPINPDFSPVKQKTRKFKPELSLKIEEEITKQIESQVVEVTQYPTWLANVVPVAKKDGKIRICVDYRDLNKASPKDNFPLPNIHILIDNCAKHEMQSFVDCYAGYHQILMDEEDAEKTAFITPWGVYHYRVMPFGLKNAGATYMRAMTTIFHDMIHKEIEVYVDDVIIKSRESSDHLTHLRKFFDRLRRYNLKLNPAKCAFGVPAGKLLGFIVSRRGIELDPSKIKTIQELPPPKTKKEVMSFLRRLNYISRFIAQSTVVCEPIFKLLKKDASTKWTGECQTAFDAIKNYLSNPPVLVPPREGSPLLLYLSVSDNALGCVLGQHDETGKKERAIYYLSKKFTPYEARYTLLERTCCALTWIAQKLRHYLSSYTTYLISRMDPLKYIFQKAMPTGKLAKWQMLLSEFDIVYVTQKAIKAQALADHLAENPVDEEYEPLKTYFPDEEVSFVGEDISEAYPGWRVFFDGAANHQGKGIGAVLVSETGQHYPMAAKLRFECTNNMAEYEACILGLKMAIDMNVHELLVIGDSDLLIHQVQGEWAVKNPKITPYVQYVQKLCKRFRKIEFRHTPRTQNELADALATIASMIKHPDTSYIDPVDIEVKEQPVHCSHVEAEPDGLPWYFDIKKYLEDGTYPENATFNQKKSIRRMALNFFASGEILYKRTPDLGLLRCVDANEAAKLLDQIHAGVCGTHMNGLTLARKILRAGYFWMTMEHDCCKFVQKCHKCQVHGDLIRVPPHELNAMSSPWPFVAWGMDVIGPTEPAASNGHRFILVAIDYFTKWVEAASYKSVTKKVVADFVRNNLICRFGVPESIITDNGANLNSHLMREICEQFKITHRNSTAYRPQMNGAVEAANKNIKKILRKMIDNRRGWHEMLPYALLGYRTTVRTSVGATPYLLVYGTEAVIPAEVEIPSLRIIQEAELGDAEWVRKRIDQLTLIDEKRMVAVCHGQLYRQRMIRAFHKKVRARMFEVGQLVLKRIFPHQDEYKGKFAPNWQGPYMVRKVLSGGALVLSEMDGTEWPKPINSDAVKRYYV</sequence>
<keyword evidence="2" id="KW-0808">Transferase</keyword>
<dbReference type="FunFam" id="3.30.70.270:FF:000020">
    <property type="entry name" value="Transposon Tf2-6 polyprotein-like Protein"/>
    <property type="match status" value="1"/>
</dbReference>
<feature type="compositionally biased region" description="Polar residues" evidence="9">
    <location>
        <begin position="72"/>
        <end position="102"/>
    </location>
</feature>
<dbReference type="Gene3D" id="3.30.70.270">
    <property type="match status" value="2"/>
</dbReference>
<dbReference type="PROSITE" id="PS50879">
    <property type="entry name" value="RNASE_H_1"/>
    <property type="match status" value="1"/>
</dbReference>
<comment type="caution">
    <text evidence="14">The sequence shown here is derived from an EMBL/GenBank/DDBJ whole genome shotgun (WGS) entry which is preliminary data.</text>
</comment>
<evidence type="ECO:0000256" key="2">
    <source>
        <dbReference type="ARBA" id="ARBA00022679"/>
    </source>
</evidence>
<dbReference type="InterPro" id="IPR036397">
    <property type="entry name" value="RNaseH_sf"/>
</dbReference>
<dbReference type="InterPro" id="IPR000477">
    <property type="entry name" value="RT_dom"/>
</dbReference>
<dbReference type="Gene3D" id="3.30.420.10">
    <property type="entry name" value="Ribonuclease H-like superfamily/Ribonuclease H"/>
    <property type="match status" value="2"/>
</dbReference>
<evidence type="ECO:0000256" key="8">
    <source>
        <dbReference type="ARBA" id="ARBA00023172"/>
    </source>
</evidence>
<dbReference type="InterPro" id="IPR021109">
    <property type="entry name" value="Peptidase_aspartic_dom_sf"/>
</dbReference>
<dbReference type="SUPFAM" id="SSF53098">
    <property type="entry name" value="Ribonuclease H-like"/>
    <property type="match status" value="2"/>
</dbReference>
<feature type="domain" description="RNase H type-1" evidence="12">
    <location>
        <begin position="1752"/>
        <end position="1881"/>
    </location>
</feature>
<dbReference type="Pfam" id="PF01585">
    <property type="entry name" value="G-patch"/>
    <property type="match status" value="1"/>
</dbReference>
<feature type="compositionally biased region" description="Low complexity" evidence="9">
    <location>
        <begin position="488"/>
        <end position="504"/>
    </location>
</feature>
<feature type="compositionally biased region" description="Polar residues" evidence="9">
    <location>
        <begin position="122"/>
        <end position="150"/>
    </location>
</feature>
<dbReference type="GO" id="GO:0003964">
    <property type="term" value="F:RNA-directed DNA polymerase activity"/>
    <property type="evidence" value="ECO:0007669"/>
    <property type="project" value="UniProtKB-KW"/>
</dbReference>
<name>A0ABD2SZ31_9SOLN</name>
<dbReference type="InterPro" id="IPR012337">
    <property type="entry name" value="RNaseH-like_sf"/>
</dbReference>
<feature type="domain" description="G-patch" evidence="10">
    <location>
        <begin position="1058"/>
        <end position="1097"/>
    </location>
</feature>
<feature type="region of interest" description="Disordered" evidence="9">
    <location>
        <begin position="46"/>
        <end position="150"/>
    </location>
</feature>
<evidence type="ECO:0000313" key="15">
    <source>
        <dbReference type="Proteomes" id="UP001627284"/>
    </source>
</evidence>
<dbReference type="Pfam" id="PF00665">
    <property type="entry name" value="rve"/>
    <property type="match status" value="1"/>
</dbReference>
<dbReference type="Gene3D" id="2.40.70.10">
    <property type="entry name" value="Acid Proteases"/>
    <property type="match status" value="1"/>
</dbReference>
<dbReference type="SMART" id="SM00443">
    <property type="entry name" value="G_patch"/>
    <property type="match status" value="1"/>
</dbReference>
<dbReference type="PROSITE" id="PS50994">
    <property type="entry name" value="INTEGRASE"/>
    <property type="match status" value="1"/>
</dbReference>
<dbReference type="PROSITE" id="PS50878">
    <property type="entry name" value="RT_POL"/>
    <property type="match status" value="1"/>
</dbReference>
<keyword evidence="7" id="KW-0695">RNA-directed DNA polymerase</keyword>
<dbReference type="EMBL" id="JBJKTR010000013">
    <property type="protein sequence ID" value="KAL3349175.1"/>
    <property type="molecule type" value="Genomic_DNA"/>
</dbReference>
<dbReference type="GO" id="GO:0006310">
    <property type="term" value="P:DNA recombination"/>
    <property type="evidence" value="ECO:0007669"/>
    <property type="project" value="UniProtKB-KW"/>
</dbReference>
<dbReference type="InterPro" id="IPR043502">
    <property type="entry name" value="DNA/RNA_pol_sf"/>
</dbReference>
<dbReference type="PROSITE" id="PS50174">
    <property type="entry name" value="G_PATCH"/>
    <property type="match status" value="1"/>
</dbReference>
<evidence type="ECO:0000259" key="12">
    <source>
        <dbReference type="PROSITE" id="PS50879"/>
    </source>
</evidence>
<dbReference type="InterPro" id="IPR043128">
    <property type="entry name" value="Rev_trsase/Diguanyl_cyclase"/>
</dbReference>
<keyword evidence="15" id="KW-1185">Reference proteome</keyword>
<dbReference type="InterPro" id="IPR001584">
    <property type="entry name" value="Integrase_cat-core"/>
</dbReference>
<evidence type="ECO:0000256" key="3">
    <source>
        <dbReference type="ARBA" id="ARBA00022695"/>
    </source>
</evidence>
<dbReference type="InterPro" id="IPR005162">
    <property type="entry name" value="Retrotrans_gag_dom"/>
</dbReference>
<dbReference type="PANTHER" id="PTHR48475">
    <property type="entry name" value="RIBONUCLEASE H"/>
    <property type="match status" value="1"/>
</dbReference>
<evidence type="ECO:0000259" key="11">
    <source>
        <dbReference type="PROSITE" id="PS50878"/>
    </source>
</evidence>
<evidence type="ECO:0000256" key="4">
    <source>
        <dbReference type="ARBA" id="ARBA00022722"/>
    </source>
</evidence>
<feature type="domain" description="Integrase catalytic" evidence="13">
    <location>
        <begin position="2038"/>
        <end position="2199"/>
    </location>
</feature>
<evidence type="ECO:0000256" key="5">
    <source>
        <dbReference type="ARBA" id="ARBA00022759"/>
    </source>
</evidence>
<evidence type="ECO:0000256" key="7">
    <source>
        <dbReference type="ARBA" id="ARBA00022918"/>
    </source>
</evidence>
<dbReference type="Pfam" id="PF13456">
    <property type="entry name" value="RVT_3"/>
    <property type="match status" value="1"/>
</dbReference>
<keyword evidence="3" id="KW-0548">Nucleotidyltransferase</keyword>
<keyword evidence="5" id="KW-0255">Endonuclease</keyword>
<feature type="region of interest" description="Disordered" evidence="9">
    <location>
        <begin position="473"/>
        <end position="504"/>
    </location>
</feature>
<feature type="region of interest" description="Disordered" evidence="9">
    <location>
        <begin position="431"/>
        <end position="459"/>
    </location>
</feature>
<dbReference type="CDD" id="cd09279">
    <property type="entry name" value="RNase_HI_like"/>
    <property type="match status" value="1"/>
</dbReference>
<protein>
    <submittedName>
        <fullName evidence="14">Uncharacterized protein</fullName>
    </submittedName>
</protein>
<dbReference type="GO" id="GO:0008233">
    <property type="term" value="F:peptidase activity"/>
    <property type="evidence" value="ECO:0007669"/>
    <property type="project" value="UniProtKB-KW"/>
</dbReference>
<evidence type="ECO:0000259" key="13">
    <source>
        <dbReference type="PROSITE" id="PS50994"/>
    </source>
</evidence>
<dbReference type="Pfam" id="PF17919">
    <property type="entry name" value="RT_RNaseH_2"/>
    <property type="match status" value="1"/>
</dbReference>
<evidence type="ECO:0000256" key="1">
    <source>
        <dbReference type="ARBA" id="ARBA00022670"/>
    </source>
</evidence>
<dbReference type="SUPFAM" id="SSF56672">
    <property type="entry name" value="DNA/RNA polymerases"/>
    <property type="match status" value="1"/>
</dbReference>
<feature type="region of interest" description="Disordered" evidence="9">
    <location>
        <begin position="545"/>
        <end position="593"/>
    </location>
</feature>
<feature type="domain" description="Reverse transcriptase" evidence="11">
    <location>
        <begin position="1330"/>
        <end position="1509"/>
    </location>
</feature>
<feature type="compositionally biased region" description="Pro residues" evidence="9">
    <location>
        <begin position="60"/>
        <end position="70"/>
    </location>
</feature>
<dbReference type="InterPro" id="IPR041577">
    <property type="entry name" value="RT_RNaseH_2"/>
</dbReference>
<dbReference type="InterPro" id="IPR002156">
    <property type="entry name" value="RNaseH_domain"/>
</dbReference>
<evidence type="ECO:0000256" key="9">
    <source>
        <dbReference type="SAM" id="MobiDB-lite"/>
    </source>
</evidence>
<keyword evidence="8" id="KW-0233">DNA recombination</keyword>
<dbReference type="GO" id="GO:0006508">
    <property type="term" value="P:proteolysis"/>
    <property type="evidence" value="ECO:0007669"/>
    <property type="project" value="UniProtKB-KW"/>
</dbReference>
<dbReference type="FunFam" id="3.30.420.10:FF:000032">
    <property type="entry name" value="Retrovirus-related Pol polyprotein from transposon 297-like Protein"/>
    <property type="match status" value="1"/>
</dbReference>
<keyword evidence="1" id="KW-0645">Protease</keyword>
<feature type="compositionally biased region" description="Polar residues" evidence="9">
    <location>
        <begin position="545"/>
        <end position="565"/>
    </location>
</feature>
<reference evidence="14 15" key="1">
    <citation type="submission" date="2024-05" db="EMBL/GenBank/DDBJ databases">
        <title>De novo assembly of an allotetraploid wild potato.</title>
        <authorList>
            <person name="Hosaka A.J."/>
        </authorList>
    </citation>
    <scope>NUCLEOTIDE SEQUENCE [LARGE SCALE GENOMIC DNA]</scope>
    <source>
        <tissue evidence="14">Young leaves</tissue>
    </source>
</reference>
<gene>
    <name evidence="14" type="ORF">AABB24_022359</name>
</gene>
<dbReference type="CDD" id="cd00303">
    <property type="entry name" value="retropepsin_like"/>
    <property type="match status" value="1"/>
</dbReference>
<keyword evidence="6" id="KW-0378">Hydrolase</keyword>
<evidence type="ECO:0000259" key="10">
    <source>
        <dbReference type="PROSITE" id="PS50174"/>
    </source>
</evidence>
<dbReference type="Gene3D" id="3.10.10.10">
    <property type="entry name" value="HIV Type 1 Reverse Transcriptase, subunit A, domain 1"/>
    <property type="match status" value="1"/>
</dbReference>
<dbReference type="CDD" id="cd09274">
    <property type="entry name" value="RNase_HI_RT_Ty3"/>
    <property type="match status" value="1"/>
</dbReference>
<evidence type="ECO:0000313" key="14">
    <source>
        <dbReference type="EMBL" id="KAL3349175.1"/>
    </source>
</evidence>
<keyword evidence="4" id="KW-0540">Nuclease</keyword>
<dbReference type="CDD" id="cd22541">
    <property type="entry name" value="SP5_N"/>
    <property type="match status" value="1"/>
</dbReference>